<evidence type="ECO:0000313" key="4">
    <source>
        <dbReference type="Proteomes" id="UP000286063"/>
    </source>
</evidence>
<evidence type="ECO:0000313" key="3">
    <source>
        <dbReference type="EMBL" id="RGY19425.1"/>
    </source>
</evidence>
<dbReference type="InterPro" id="IPR033803">
    <property type="entry name" value="CBD-like_Golvesin-Xly"/>
</dbReference>
<organism evidence="3 4">
    <name type="scientific">Butyricimonas virosa</name>
    <dbReference type="NCBI Taxonomy" id="544645"/>
    <lineage>
        <taxon>Bacteria</taxon>
        <taxon>Pseudomonadati</taxon>
        <taxon>Bacteroidota</taxon>
        <taxon>Bacteroidia</taxon>
        <taxon>Bacteroidales</taxon>
        <taxon>Odoribacteraceae</taxon>
        <taxon>Butyricimonas</taxon>
    </lineage>
</organism>
<feature type="transmembrane region" description="Helical" evidence="1">
    <location>
        <begin position="108"/>
        <end position="128"/>
    </location>
</feature>
<dbReference type="AlphaFoldDB" id="A0A413IQ81"/>
<feature type="transmembrane region" description="Helical" evidence="1">
    <location>
        <begin position="258"/>
        <end position="277"/>
    </location>
</feature>
<feature type="transmembrane region" description="Helical" evidence="1">
    <location>
        <begin position="226"/>
        <end position="246"/>
    </location>
</feature>
<dbReference type="Proteomes" id="UP000286063">
    <property type="component" value="Unassembled WGS sequence"/>
</dbReference>
<feature type="transmembrane region" description="Helical" evidence="1">
    <location>
        <begin position="140"/>
        <end position="166"/>
    </location>
</feature>
<feature type="transmembrane region" description="Helical" evidence="1">
    <location>
        <begin position="173"/>
        <end position="191"/>
    </location>
</feature>
<dbReference type="EMBL" id="QSCR01000006">
    <property type="protein sequence ID" value="RGY19425.1"/>
    <property type="molecule type" value="Genomic_DNA"/>
</dbReference>
<feature type="domain" description="Golvesin/Xly CBD-like" evidence="2">
    <location>
        <begin position="960"/>
        <end position="1096"/>
    </location>
</feature>
<accession>A0A413IQ81</accession>
<keyword evidence="1" id="KW-1133">Transmembrane helix</keyword>
<feature type="transmembrane region" description="Helical" evidence="1">
    <location>
        <begin position="60"/>
        <end position="78"/>
    </location>
</feature>
<reference evidence="3 4" key="1">
    <citation type="submission" date="2018-08" db="EMBL/GenBank/DDBJ databases">
        <title>A genome reference for cultivated species of the human gut microbiota.</title>
        <authorList>
            <person name="Zou Y."/>
            <person name="Xue W."/>
            <person name="Luo G."/>
        </authorList>
    </citation>
    <scope>NUCLEOTIDE SEQUENCE [LARGE SCALE GENOMIC DNA]</scope>
    <source>
        <strain evidence="3 4">OF02-7</strain>
    </source>
</reference>
<keyword evidence="1" id="KW-0812">Transmembrane</keyword>
<protein>
    <recommendedName>
        <fullName evidence="2">Golvesin/Xly CBD-like domain-containing protein</fullName>
    </recommendedName>
</protein>
<name>A0A413IQ81_9BACT</name>
<dbReference type="Pfam" id="PF25275">
    <property type="entry name" value="Golvesin_C"/>
    <property type="match status" value="1"/>
</dbReference>
<proteinExistence type="predicted"/>
<gene>
    <name evidence="3" type="ORF">DXA50_05660</name>
</gene>
<sequence>MDVSYIKLMAKYEAIQFRRGWIFKLFVLIVVGINVSQLFIQGNFVRNEWYWMALPSSFPYFQALCFNMVQVLFVIFAVHEVLSREKRDTEAALLVHPISNMERNFGQVLGIAKVVLLTCLVSMVFSMLVNLFASDSPFSLWIYIFYFVTLVLPGFVLSVGMAMSLLVWGKNRVMVSLVLIFVLGVVGLYLYDIGNGFFDITTRALPNMFSDVTGHVNLWCYLLQRLAWLLGGTGLLFWAIGFSNRLPNCFKSVKNTRMVGIICIVFWACTGVLYFLLHICEIDVRKEYVRTFERYIGEPTGDLESLSLVFRQSGDYFTGDCELILKNATGEKMNRLLLFLNPDLAVKRVIVRGQEIPFVRDHQVLNVDMPLDVKDSVKLRVEYTGKIDGRICYLDIPDEEYYQTSGNIGFFRLGKQNAFLGKKQTLLIPECLWYPVTCSPVNPVMPWDTRKNFTRYTLSVVGETDRTVISQGVQTRHGDTLRFTNEERLTGITLCAGDYEKKSVMVDSVLYSLYYFRGHDFFSEDFDELDFDIVEILKTSGTSLHKNGTGYFFKRLTLVETPLPFASYFRKQKGGSDRVQPELLLLPEYAVTMVSSYFKKAIKAGMDLKNVLWRWAGGNFYNPLLSFRRTSFKPGKMQLSEDFSEMKETENPLYIFPLSTYYVQNVRSEKYPLMDIFFSIFFNSPWESLEDRISYQIFNQYVEMSALDYFSSGNLENAARDCDLSFELLEQMVKLKCTYLRKRITMQVPEEKFKRFLEQVASFSCFRELPLDEFETMFRDSLGVDFEPFLREIYTAKGLPVFEVRDAKMRKIETNEYSGFQISCKVLNSGETDGIFSFGGLLGYMPREEVLKDYYLPAGKALEIWLPCDKRPLYVGYCTNISGNRPMDILVNCSVENEIVTECVGGEREIDSMYFRKSGNDEIVVDDQDPGFSLVDASSRNKIYAFLHRDQKKKKYEKPISAPGTWRLVYNKVFYGEPECTAYYKICGTGESKAVWRANLPENGLYEVFVANQSDYAASSIFALITGVHSLPRVYQYYTLYHAEGVEEIQQKMDPRRNVRWLSLGSFRFNAGEAKLELSDKGVEGQRVFADAVKWVRIRE</sequence>
<dbReference type="RefSeq" id="WP_117774842.1">
    <property type="nucleotide sequence ID" value="NZ_CAUGOG010000003.1"/>
</dbReference>
<keyword evidence="1" id="KW-0472">Membrane</keyword>
<comment type="caution">
    <text evidence="3">The sequence shown here is derived from an EMBL/GenBank/DDBJ whole genome shotgun (WGS) entry which is preliminary data.</text>
</comment>
<dbReference type="OrthoDB" id="1108570at2"/>
<feature type="transmembrane region" description="Helical" evidence="1">
    <location>
        <begin position="21"/>
        <end position="40"/>
    </location>
</feature>
<evidence type="ECO:0000259" key="2">
    <source>
        <dbReference type="Pfam" id="PF25275"/>
    </source>
</evidence>
<evidence type="ECO:0000256" key="1">
    <source>
        <dbReference type="SAM" id="Phobius"/>
    </source>
</evidence>